<evidence type="ECO:0000259" key="2">
    <source>
        <dbReference type="PROSITE" id="PS50006"/>
    </source>
</evidence>
<feature type="compositionally biased region" description="Low complexity" evidence="1">
    <location>
        <begin position="311"/>
        <end position="327"/>
    </location>
</feature>
<dbReference type="EMBL" id="BTSY01000002">
    <property type="protein sequence ID" value="GMT15103.1"/>
    <property type="molecule type" value="Genomic_DNA"/>
</dbReference>
<feature type="region of interest" description="Disordered" evidence="1">
    <location>
        <begin position="286"/>
        <end position="373"/>
    </location>
</feature>
<evidence type="ECO:0000313" key="3">
    <source>
        <dbReference type="EMBL" id="GMT15103.1"/>
    </source>
</evidence>
<name>A0AAV5VA58_9BILA</name>
<feature type="non-terminal residue" evidence="3">
    <location>
        <position position="1"/>
    </location>
</feature>
<sequence>TSLCRRSCMFQLVRESARDVPLCVLDSTTRKAKIGRDPKTCTVQLGTKAVAVSREHADLLWSMDGVSLVDTSSFGTLVNGEKILKCSKLLKGGERLTIGQEVFILGKVDSPMTVKSTEPVKQPAKKSIVSYFTKKNTVLTEESDPGEVSSRRILAGETPSESQESQKHSSQSQSIGVRKATRPMGRRVNPLIDFDEEDESILDGAVKNAILATETPSDSAVTQSITPAATALTRPRVSPVLTTPASTAIKKKLLFAKPSQKTRTQHKPIQLEDDDIMEVDNDMPSPAGGNNTMEIDNDPFVRPSLPRTRSKTASAASRGRAAANKSGISNRNMSGKDDQGAASSIKTQILPPPRKPIVLNNDARGHVSEPPRKKVKSLFAKPKTLYKPVEPQESCLLDDESDGERKGTLNIRYDYQPPPKDYGERPYSSLANYRIMEQMGREAKARLEKKYSDDADIQLPSLEELTSVLCSSYAEEKKGKSKNNEEMKEDEKEIQRVGDETLDEETKSQLVTFCDTLIMSQPSSMMSDNHSQGSPKKGFKKFKKAKQGRFASQSAAFSAIIGGSDLIDFREIQL</sequence>
<proteinExistence type="predicted"/>
<organism evidence="3 4">
    <name type="scientific">Pristionchus fissidentatus</name>
    <dbReference type="NCBI Taxonomy" id="1538716"/>
    <lineage>
        <taxon>Eukaryota</taxon>
        <taxon>Metazoa</taxon>
        <taxon>Ecdysozoa</taxon>
        <taxon>Nematoda</taxon>
        <taxon>Chromadorea</taxon>
        <taxon>Rhabditida</taxon>
        <taxon>Rhabditina</taxon>
        <taxon>Diplogasteromorpha</taxon>
        <taxon>Diplogasteroidea</taxon>
        <taxon>Neodiplogasteridae</taxon>
        <taxon>Pristionchus</taxon>
    </lineage>
</organism>
<feature type="domain" description="FHA" evidence="2">
    <location>
        <begin position="32"/>
        <end position="83"/>
    </location>
</feature>
<dbReference type="Gene3D" id="2.60.200.20">
    <property type="match status" value="1"/>
</dbReference>
<comment type="caution">
    <text evidence="3">The sequence shown here is derived from an EMBL/GenBank/DDBJ whole genome shotgun (WGS) entry which is preliminary data.</text>
</comment>
<feature type="compositionally biased region" description="Basic and acidic residues" evidence="1">
    <location>
        <begin position="363"/>
        <end position="372"/>
    </location>
</feature>
<dbReference type="SMART" id="SM00240">
    <property type="entry name" value="FHA"/>
    <property type="match status" value="1"/>
</dbReference>
<feature type="region of interest" description="Disordered" evidence="1">
    <location>
        <begin position="397"/>
        <end position="426"/>
    </location>
</feature>
<dbReference type="AlphaFoldDB" id="A0AAV5VA58"/>
<evidence type="ECO:0000313" key="4">
    <source>
        <dbReference type="Proteomes" id="UP001432322"/>
    </source>
</evidence>
<gene>
    <name evidence="3" type="ORF">PFISCL1PPCAC_6400</name>
</gene>
<dbReference type="Pfam" id="PF00498">
    <property type="entry name" value="FHA"/>
    <property type="match status" value="1"/>
</dbReference>
<feature type="region of interest" description="Disordered" evidence="1">
    <location>
        <begin position="474"/>
        <end position="500"/>
    </location>
</feature>
<feature type="compositionally biased region" description="Low complexity" evidence="1">
    <location>
        <begin position="160"/>
        <end position="174"/>
    </location>
</feature>
<dbReference type="InterPro" id="IPR008984">
    <property type="entry name" value="SMAD_FHA_dom_sf"/>
</dbReference>
<dbReference type="PROSITE" id="PS50006">
    <property type="entry name" value="FHA_DOMAIN"/>
    <property type="match status" value="1"/>
</dbReference>
<keyword evidence="4" id="KW-1185">Reference proteome</keyword>
<feature type="region of interest" description="Disordered" evidence="1">
    <location>
        <begin position="140"/>
        <end position="186"/>
    </location>
</feature>
<protein>
    <recommendedName>
        <fullName evidence="2">FHA domain-containing protein</fullName>
    </recommendedName>
</protein>
<reference evidence="3" key="1">
    <citation type="submission" date="2023-10" db="EMBL/GenBank/DDBJ databases">
        <title>Genome assembly of Pristionchus species.</title>
        <authorList>
            <person name="Yoshida K."/>
            <person name="Sommer R.J."/>
        </authorList>
    </citation>
    <scope>NUCLEOTIDE SEQUENCE</scope>
    <source>
        <strain evidence="3">RS5133</strain>
    </source>
</reference>
<accession>A0AAV5VA58</accession>
<dbReference type="SUPFAM" id="SSF49879">
    <property type="entry name" value="SMAD/FHA domain"/>
    <property type="match status" value="1"/>
</dbReference>
<dbReference type="CDD" id="cd00060">
    <property type="entry name" value="FHA"/>
    <property type="match status" value="1"/>
</dbReference>
<dbReference type="Proteomes" id="UP001432322">
    <property type="component" value="Unassembled WGS sequence"/>
</dbReference>
<dbReference type="InterPro" id="IPR000253">
    <property type="entry name" value="FHA_dom"/>
</dbReference>
<evidence type="ECO:0000256" key="1">
    <source>
        <dbReference type="SAM" id="MobiDB-lite"/>
    </source>
</evidence>